<dbReference type="InterPro" id="IPR053202">
    <property type="entry name" value="EGF_Rcpt_Signaling_Reg"/>
</dbReference>
<accession>A0ABQ9Z271</accession>
<keyword evidence="2" id="KW-1185">Reference proteome</keyword>
<organism evidence="1 2">
    <name type="scientific">Daphnia magna</name>
    <dbReference type="NCBI Taxonomy" id="35525"/>
    <lineage>
        <taxon>Eukaryota</taxon>
        <taxon>Metazoa</taxon>
        <taxon>Ecdysozoa</taxon>
        <taxon>Arthropoda</taxon>
        <taxon>Crustacea</taxon>
        <taxon>Branchiopoda</taxon>
        <taxon>Diplostraca</taxon>
        <taxon>Cladocera</taxon>
        <taxon>Anomopoda</taxon>
        <taxon>Daphniidae</taxon>
        <taxon>Daphnia</taxon>
    </lineage>
</organism>
<dbReference type="PANTHER" id="PTHR34009:SF2">
    <property type="entry name" value="PROTEIN STAR"/>
    <property type="match status" value="1"/>
</dbReference>
<sequence>MKFCTYPLKHNTFVSIDKPYDYFNAAITKGFFIECGALDGEHLSNTLYMERFLSWSGLLIEAGQQAFSELTIKNRKAFSLPVCLSPLPYPTQFLML</sequence>
<gene>
    <name evidence="1" type="ORF">OUZ56_012045</name>
</gene>
<dbReference type="Proteomes" id="UP001234178">
    <property type="component" value="Unassembled WGS sequence"/>
</dbReference>
<proteinExistence type="predicted"/>
<protein>
    <submittedName>
        <fullName evidence="1">Uncharacterized protein</fullName>
    </submittedName>
</protein>
<dbReference type="PANTHER" id="PTHR34009">
    <property type="entry name" value="PROTEIN STAR"/>
    <property type="match status" value="1"/>
</dbReference>
<dbReference type="EMBL" id="JAOYFB010000002">
    <property type="protein sequence ID" value="KAK4006890.1"/>
    <property type="molecule type" value="Genomic_DNA"/>
</dbReference>
<comment type="caution">
    <text evidence="1">The sequence shown here is derived from an EMBL/GenBank/DDBJ whole genome shotgun (WGS) entry which is preliminary data.</text>
</comment>
<evidence type="ECO:0000313" key="2">
    <source>
        <dbReference type="Proteomes" id="UP001234178"/>
    </source>
</evidence>
<evidence type="ECO:0000313" key="1">
    <source>
        <dbReference type="EMBL" id="KAK4006890.1"/>
    </source>
</evidence>
<reference evidence="1 2" key="1">
    <citation type="journal article" date="2023" name="Nucleic Acids Res.">
        <title>The hologenome of Daphnia magna reveals possible DNA methylation and microbiome-mediated evolution of the host genome.</title>
        <authorList>
            <person name="Chaturvedi A."/>
            <person name="Li X."/>
            <person name="Dhandapani V."/>
            <person name="Marshall H."/>
            <person name="Kissane S."/>
            <person name="Cuenca-Cambronero M."/>
            <person name="Asole G."/>
            <person name="Calvet F."/>
            <person name="Ruiz-Romero M."/>
            <person name="Marangio P."/>
            <person name="Guigo R."/>
            <person name="Rago D."/>
            <person name="Mirbahai L."/>
            <person name="Eastwood N."/>
            <person name="Colbourne J.K."/>
            <person name="Zhou J."/>
            <person name="Mallon E."/>
            <person name="Orsini L."/>
        </authorList>
    </citation>
    <scope>NUCLEOTIDE SEQUENCE [LARGE SCALE GENOMIC DNA]</scope>
    <source>
        <strain evidence="1">LRV0_1</strain>
    </source>
</reference>
<name>A0ABQ9Z271_9CRUS</name>